<feature type="region of interest" description="Disordered" evidence="1">
    <location>
        <begin position="1"/>
        <end position="64"/>
    </location>
</feature>
<feature type="compositionally biased region" description="Low complexity" evidence="1">
    <location>
        <begin position="20"/>
        <end position="30"/>
    </location>
</feature>
<dbReference type="GeneID" id="54467072"/>
<accession>A0A6A6YHS7</accession>
<evidence type="ECO:0000313" key="4">
    <source>
        <dbReference type="RefSeq" id="XP_033575294.1"/>
    </source>
</evidence>
<keyword evidence="3" id="KW-1185">Reference proteome</keyword>
<protein>
    <submittedName>
        <fullName evidence="2 4">Uncharacterized protein</fullName>
    </submittedName>
</protein>
<proteinExistence type="predicted"/>
<dbReference type="EMBL" id="MU003703">
    <property type="protein sequence ID" value="KAF2808330.1"/>
    <property type="molecule type" value="Genomic_DNA"/>
</dbReference>
<reference evidence="4" key="2">
    <citation type="submission" date="2020-04" db="EMBL/GenBank/DDBJ databases">
        <authorList>
            <consortium name="NCBI Genome Project"/>
        </authorList>
    </citation>
    <scope>NUCLEOTIDE SEQUENCE</scope>
    <source>
        <strain evidence="4">CBS 304.34</strain>
    </source>
</reference>
<gene>
    <name evidence="2 4" type="ORF">BDZ99DRAFT_52683</name>
</gene>
<feature type="compositionally biased region" description="Low complexity" evidence="1">
    <location>
        <begin position="141"/>
        <end position="150"/>
    </location>
</feature>
<evidence type="ECO:0000313" key="2">
    <source>
        <dbReference type="EMBL" id="KAF2808330.1"/>
    </source>
</evidence>
<evidence type="ECO:0000313" key="3">
    <source>
        <dbReference type="Proteomes" id="UP000504636"/>
    </source>
</evidence>
<reference evidence="2 4" key="1">
    <citation type="journal article" date="2020" name="Stud. Mycol.">
        <title>101 Dothideomycetes genomes: a test case for predicting lifestyles and emergence of pathogens.</title>
        <authorList>
            <person name="Haridas S."/>
            <person name="Albert R."/>
            <person name="Binder M."/>
            <person name="Bloem J."/>
            <person name="Labutti K."/>
            <person name="Salamov A."/>
            <person name="Andreopoulos B."/>
            <person name="Baker S."/>
            <person name="Barry K."/>
            <person name="Bills G."/>
            <person name="Bluhm B."/>
            <person name="Cannon C."/>
            <person name="Castanera R."/>
            <person name="Culley D."/>
            <person name="Daum C."/>
            <person name="Ezra D."/>
            <person name="Gonzalez J."/>
            <person name="Henrissat B."/>
            <person name="Kuo A."/>
            <person name="Liang C."/>
            <person name="Lipzen A."/>
            <person name="Lutzoni F."/>
            <person name="Magnuson J."/>
            <person name="Mondo S."/>
            <person name="Nolan M."/>
            <person name="Ohm R."/>
            <person name="Pangilinan J."/>
            <person name="Park H.-J."/>
            <person name="Ramirez L."/>
            <person name="Alfaro M."/>
            <person name="Sun H."/>
            <person name="Tritt A."/>
            <person name="Yoshinaga Y."/>
            <person name="Zwiers L.-H."/>
            <person name="Turgeon B."/>
            <person name="Goodwin S."/>
            <person name="Spatafora J."/>
            <person name="Crous P."/>
            <person name="Grigoriev I."/>
        </authorList>
    </citation>
    <scope>NUCLEOTIDE SEQUENCE</scope>
    <source>
        <strain evidence="2 4">CBS 304.34</strain>
    </source>
</reference>
<feature type="compositionally biased region" description="Low complexity" evidence="1">
    <location>
        <begin position="42"/>
        <end position="60"/>
    </location>
</feature>
<feature type="region of interest" description="Disordered" evidence="1">
    <location>
        <begin position="137"/>
        <end position="183"/>
    </location>
</feature>
<name>A0A6A6YHS7_9PEZI</name>
<dbReference type="OrthoDB" id="3945073at2759"/>
<sequence>MSNSNTNKQRKQLAGERTLRTTTRPPETTRNSGANVAIADRPLASLPSQASQASPSLGAARELPPPSFQLHAAEHTEFCQVTAVLNEASTGAGHLAPTHSHHHHHALPTEAIPALDTFKRNWYQDWFKDRSVEKTDPYGFTSAGTSTATSPNVSRAGTPVPAVGGNYATARRQSLDQQHAATG</sequence>
<feature type="compositionally biased region" description="Polar residues" evidence="1">
    <location>
        <begin position="171"/>
        <end position="183"/>
    </location>
</feature>
<dbReference type="AlphaFoldDB" id="A0A6A6YHS7"/>
<reference evidence="4" key="3">
    <citation type="submission" date="2025-04" db="UniProtKB">
        <authorList>
            <consortium name="RefSeq"/>
        </authorList>
    </citation>
    <scope>IDENTIFICATION</scope>
    <source>
        <strain evidence="4">CBS 304.34</strain>
    </source>
</reference>
<dbReference type="Proteomes" id="UP000504636">
    <property type="component" value="Unplaced"/>
</dbReference>
<evidence type="ECO:0000256" key="1">
    <source>
        <dbReference type="SAM" id="MobiDB-lite"/>
    </source>
</evidence>
<dbReference type="RefSeq" id="XP_033575294.1">
    <property type="nucleotide sequence ID" value="XM_033726179.1"/>
</dbReference>
<organism evidence="2">
    <name type="scientific">Mytilinidion resinicola</name>
    <dbReference type="NCBI Taxonomy" id="574789"/>
    <lineage>
        <taxon>Eukaryota</taxon>
        <taxon>Fungi</taxon>
        <taxon>Dikarya</taxon>
        <taxon>Ascomycota</taxon>
        <taxon>Pezizomycotina</taxon>
        <taxon>Dothideomycetes</taxon>
        <taxon>Pleosporomycetidae</taxon>
        <taxon>Mytilinidiales</taxon>
        <taxon>Mytilinidiaceae</taxon>
        <taxon>Mytilinidion</taxon>
    </lineage>
</organism>